<name>A0A091C0H7_9ENTE</name>
<protein>
    <submittedName>
        <fullName evidence="1">Uncharacterized protein</fullName>
    </submittedName>
</protein>
<organism evidence="1 2">
    <name type="scientific">Tetragenococcus muriaticus PMC-11-5</name>
    <dbReference type="NCBI Taxonomy" id="1302649"/>
    <lineage>
        <taxon>Bacteria</taxon>
        <taxon>Bacillati</taxon>
        <taxon>Bacillota</taxon>
        <taxon>Bacilli</taxon>
        <taxon>Lactobacillales</taxon>
        <taxon>Enterococcaceae</taxon>
        <taxon>Tetragenococcus</taxon>
    </lineage>
</organism>
<comment type="caution">
    <text evidence="1">The sequence shown here is derived from an EMBL/GenBank/DDBJ whole genome shotgun (WGS) entry which is preliminary data.</text>
</comment>
<sequence>MAQESLFSNRENTTPLASRVRPETIDDFVGQKQLLGEEKFYAKLLNKIKFLQ</sequence>
<evidence type="ECO:0000313" key="1">
    <source>
        <dbReference type="EMBL" id="KFN89562.1"/>
    </source>
</evidence>
<evidence type="ECO:0000313" key="2">
    <source>
        <dbReference type="Proteomes" id="UP000029380"/>
    </source>
</evidence>
<proteinExistence type="predicted"/>
<dbReference type="Proteomes" id="UP000029380">
    <property type="component" value="Unassembled WGS sequence"/>
</dbReference>
<accession>A0A091C0H7</accession>
<gene>
    <name evidence="1" type="ORF">TMUPMC115_2348</name>
</gene>
<dbReference type="EMBL" id="JPVU01000263">
    <property type="protein sequence ID" value="KFN89562.1"/>
    <property type="molecule type" value="Genomic_DNA"/>
</dbReference>
<dbReference type="AlphaFoldDB" id="A0A091C0H7"/>
<reference evidence="1 2" key="1">
    <citation type="submission" date="2014-08" db="EMBL/GenBank/DDBJ databases">
        <title>Genome sequence of Tetragenococcus muriaticus.</title>
        <authorList>
            <person name="Chuea-nongthon C."/>
            <person name="Rodtong S."/>
            <person name="Yongsawatdigul J."/>
            <person name="Steele J.L."/>
            <person name="Liu X.-y."/>
            <person name="Speers J."/>
            <person name="Glasner J.D."/>
            <person name="Neeno-Eckwall E.C."/>
        </authorList>
    </citation>
    <scope>NUCLEOTIDE SEQUENCE [LARGE SCALE GENOMIC DNA]</scope>
    <source>
        <strain evidence="1 2">PMC-11-5</strain>
    </source>
</reference>
<dbReference type="PATRIC" id="fig|1302649.3.peg.2347"/>